<name>A0A4S8R2Y8_9HELO</name>
<accession>A0A4S8R2Y8</accession>
<protein>
    <submittedName>
        <fullName evidence="1">Uncharacterized protein</fullName>
    </submittedName>
</protein>
<proteinExistence type="predicted"/>
<dbReference type="AlphaFoldDB" id="A0A4S8R2Y8"/>
<gene>
    <name evidence="1" type="ORF">BGAL_0308g00010</name>
</gene>
<evidence type="ECO:0000313" key="2">
    <source>
        <dbReference type="Proteomes" id="UP000308671"/>
    </source>
</evidence>
<comment type="caution">
    <text evidence="1">The sequence shown here is derived from an EMBL/GenBank/DDBJ whole genome shotgun (WGS) entry which is preliminary data.</text>
</comment>
<evidence type="ECO:0000313" key="1">
    <source>
        <dbReference type="EMBL" id="THV47464.1"/>
    </source>
</evidence>
<sequence>MSSILDLVPDLWIEVWEKWILVDSKGVHCQESRSRLKTQDSRLKTQDSSVFQKNIGSSQFEDLKPMIE</sequence>
<dbReference type="EMBL" id="PQXL01000308">
    <property type="protein sequence ID" value="THV47464.1"/>
    <property type="molecule type" value="Genomic_DNA"/>
</dbReference>
<reference evidence="1 2" key="1">
    <citation type="submission" date="2017-12" db="EMBL/GenBank/DDBJ databases">
        <title>Comparative genomics of Botrytis spp.</title>
        <authorList>
            <person name="Valero-Jimenez C.A."/>
            <person name="Tapia P."/>
            <person name="Veloso J."/>
            <person name="Silva-Moreno E."/>
            <person name="Staats M."/>
            <person name="Valdes J.H."/>
            <person name="Van Kan J.A.L."/>
        </authorList>
    </citation>
    <scope>NUCLEOTIDE SEQUENCE [LARGE SCALE GENOMIC DNA]</scope>
    <source>
        <strain evidence="1 2">MUCL435</strain>
    </source>
</reference>
<organism evidence="1 2">
    <name type="scientific">Botrytis galanthina</name>
    <dbReference type="NCBI Taxonomy" id="278940"/>
    <lineage>
        <taxon>Eukaryota</taxon>
        <taxon>Fungi</taxon>
        <taxon>Dikarya</taxon>
        <taxon>Ascomycota</taxon>
        <taxon>Pezizomycotina</taxon>
        <taxon>Leotiomycetes</taxon>
        <taxon>Helotiales</taxon>
        <taxon>Sclerotiniaceae</taxon>
        <taxon>Botrytis</taxon>
    </lineage>
</organism>
<dbReference type="Proteomes" id="UP000308671">
    <property type="component" value="Unassembled WGS sequence"/>
</dbReference>
<keyword evidence="2" id="KW-1185">Reference proteome</keyword>
<dbReference type="OrthoDB" id="10478893at2759"/>